<comment type="caution">
    <text evidence="3">The sequence shown here is derived from an EMBL/GenBank/DDBJ whole genome shotgun (WGS) entry which is preliminary data.</text>
</comment>
<protein>
    <recommendedName>
        <fullName evidence="2">CHAT domain-containing protein</fullName>
    </recommendedName>
</protein>
<dbReference type="EMBL" id="JBGBPQ010000010">
    <property type="protein sequence ID" value="KAL1519025.1"/>
    <property type="molecule type" value="Genomic_DNA"/>
</dbReference>
<gene>
    <name evidence="3" type="ORF">AB1Y20_003293</name>
</gene>
<dbReference type="InterPro" id="IPR024983">
    <property type="entry name" value="CHAT_dom"/>
</dbReference>
<keyword evidence="4" id="KW-1185">Reference proteome</keyword>
<dbReference type="Pfam" id="PF12770">
    <property type="entry name" value="CHAT"/>
    <property type="match status" value="1"/>
</dbReference>
<feature type="region of interest" description="Disordered" evidence="1">
    <location>
        <begin position="144"/>
        <end position="163"/>
    </location>
</feature>
<evidence type="ECO:0000313" key="3">
    <source>
        <dbReference type="EMBL" id="KAL1519025.1"/>
    </source>
</evidence>
<dbReference type="Proteomes" id="UP001515480">
    <property type="component" value="Unassembled WGS sequence"/>
</dbReference>
<accession>A0AB34JDM6</accession>
<feature type="compositionally biased region" description="Basic and acidic residues" evidence="1">
    <location>
        <begin position="1"/>
        <end position="11"/>
    </location>
</feature>
<dbReference type="InterPro" id="IPR027417">
    <property type="entry name" value="P-loop_NTPase"/>
</dbReference>
<dbReference type="PANTHER" id="PTHR10751">
    <property type="entry name" value="GUANYLATE BINDING PROTEIN"/>
    <property type="match status" value="1"/>
</dbReference>
<dbReference type="Gene3D" id="3.40.50.300">
    <property type="entry name" value="P-loop containing nucleotide triphosphate hydrolases"/>
    <property type="match status" value="1"/>
</dbReference>
<evidence type="ECO:0000256" key="1">
    <source>
        <dbReference type="SAM" id="MobiDB-lite"/>
    </source>
</evidence>
<proteinExistence type="predicted"/>
<evidence type="ECO:0000259" key="2">
    <source>
        <dbReference type="Pfam" id="PF12770"/>
    </source>
</evidence>
<evidence type="ECO:0000313" key="4">
    <source>
        <dbReference type="Proteomes" id="UP001515480"/>
    </source>
</evidence>
<feature type="compositionally biased region" description="Basic and acidic residues" evidence="1">
    <location>
        <begin position="144"/>
        <end position="156"/>
    </location>
</feature>
<reference evidence="3 4" key="1">
    <citation type="journal article" date="2024" name="Science">
        <title>Giant polyketide synthase enzymes in the biosynthesis of giant marine polyether toxins.</title>
        <authorList>
            <person name="Fallon T.R."/>
            <person name="Shende V.V."/>
            <person name="Wierzbicki I.H."/>
            <person name="Pendleton A.L."/>
            <person name="Watervoot N.F."/>
            <person name="Auber R.P."/>
            <person name="Gonzalez D.J."/>
            <person name="Wisecaver J.H."/>
            <person name="Moore B.S."/>
        </authorList>
    </citation>
    <scope>NUCLEOTIDE SEQUENCE [LARGE SCALE GENOMIC DNA]</scope>
    <source>
        <strain evidence="3 4">12B1</strain>
    </source>
</reference>
<feature type="region of interest" description="Disordered" evidence="1">
    <location>
        <begin position="985"/>
        <end position="1004"/>
    </location>
</feature>
<organism evidence="3 4">
    <name type="scientific">Prymnesium parvum</name>
    <name type="common">Toxic golden alga</name>
    <dbReference type="NCBI Taxonomy" id="97485"/>
    <lineage>
        <taxon>Eukaryota</taxon>
        <taxon>Haptista</taxon>
        <taxon>Haptophyta</taxon>
        <taxon>Prymnesiophyceae</taxon>
        <taxon>Prymnesiales</taxon>
        <taxon>Prymnesiaceae</taxon>
        <taxon>Prymnesium</taxon>
    </lineage>
</organism>
<sequence>MALLPREEGRDPGAPCRLADDHAHPAERGDAARHQFEKGDSNRCRNAYERILHAALPSSVLEPHKKNKHISVGRCRMIAIDHAVRIPPYDALSAVGFSEGLVAQEEWVVPSDCKRFPKKIAEEGLCRGECERCARIARERRPAAEAHRQAEGKERMVAGAPCPRPMQGLRPTAQARAEGLIAPASLPAAAGAAVSAEISMNELEECVDGSLLEGVLLESALIESELARSFRSLEKGEADLKDEMADILSELERRPHMAASPFASTDEASEEEECDCFDVEQCLRELPDEYVSSPEQYSPEQLNKGGDVRLEGDEAHRSLRCTERLGCEEACDGAGHTRKRKPAGGCDEATEAMLAEEAALQQVYLQLKRLRAQLCEDEMRSDDGARAKRKCRELLESVVDEATLLQSIYRSAPHLARPPHATTGWYASGAARQAAIALLTARCQRMYNAVRKSAAEGVRAFPCASRDPLNRCELPDGRRALVMFCSPSIAPLDVNSEAEALQKAGLLPPGQVMQGGSFDDLRRALAEFKPHLFWFAGHGNVQLQDGVRTLGFSSADGTLELLSPAVVANELQQHRVGHFSGSGNLECVVLNACNSGGAAHGMALGDLLHQYGMPCVACWKSRAHNEASALYARGFASSFVGGEQYSAAHAHGRRQVESFLEARSDMPGVMTQKYELIDPLSPTVLQPLDIRQGRGTARQAYRVHSGPGLGRVAAGEVVLLSHAQLLSASRASRRPASKRSARGAALYALLALVAIVLAVVCRGGGASMPPPPQLLVKFSPEGELELMPQALSLLRSAEGPLCVASIAGPSGEGKSTLANALLRHLAEGQQGSSDTSPKQQELGRFPISHEMNAIAPTVDAEGVWMWVGRAPVAADVIKPGGVVPLQSTGDFAEENCRTLVVLDYSEGTNMGGWTKRSAEANELARKRALALLVISSSKLVVNAARQPPEAFLERLARAAVASRRLEHWHDMKHRRPAAPAFKSLPCRDAVDDTPPVASSETHAEHPAPQLVVLIRDATLAFKDKNGTQLKEAQVLDRWLDAGHEPAASALRDVFASRSLLLLDSPSELELELLEDPSQPLAASGFGAALEQVVATISTEIRPMQVKRRASAADELEIVVRWLNSLQDDDLAGWSH</sequence>
<dbReference type="AlphaFoldDB" id="A0AB34JDM6"/>
<feature type="domain" description="CHAT" evidence="2">
    <location>
        <begin position="496"/>
        <end position="655"/>
    </location>
</feature>
<dbReference type="SUPFAM" id="SSF52540">
    <property type="entry name" value="P-loop containing nucleoside triphosphate hydrolases"/>
    <property type="match status" value="1"/>
</dbReference>
<feature type="region of interest" description="Disordered" evidence="1">
    <location>
        <begin position="1"/>
        <end position="40"/>
    </location>
</feature>
<name>A0AB34JDM6_PRYPA</name>
<feature type="compositionally biased region" description="Basic and acidic residues" evidence="1">
    <location>
        <begin position="18"/>
        <end position="40"/>
    </location>
</feature>